<keyword evidence="1" id="KW-0472">Membrane</keyword>
<keyword evidence="1" id="KW-1133">Transmembrane helix</keyword>
<name>A0A090GA01_MESPL</name>
<sequence>MKALCVAALQVVGGAFIAVAFLQWATYEYPAINPFAPGAILAPGMLSQLFNWILVCLLGTTGLVLIGFAQSWRRQQRCR</sequence>
<organism evidence="2 3">
    <name type="scientific">Mesorhizobium plurifarium</name>
    <dbReference type="NCBI Taxonomy" id="69974"/>
    <lineage>
        <taxon>Bacteria</taxon>
        <taxon>Pseudomonadati</taxon>
        <taxon>Pseudomonadota</taxon>
        <taxon>Alphaproteobacteria</taxon>
        <taxon>Hyphomicrobiales</taxon>
        <taxon>Phyllobacteriaceae</taxon>
        <taxon>Mesorhizobium</taxon>
    </lineage>
</organism>
<reference evidence="2 3" key="1">
    <citation type="submission" date="2014-08" db="EMBL/GenBank/DDBJ databases">
        <authorList>
            <person name="Moulin Lionel"/>
        </authorList>
    </citation>
    <scope>NUCLEOTIDE SEQUENCE [LARGE SCALE GENOMIC DNA]</scope>
</reference>
<gene>
    <name evidence="2" type="ORF">MPL3365_200156</name>
</gene>
<evidence type="ECO:0000313" key="3">
    <source>
        <dbReference type="Proteomes" id="UP000046122"/>
    </source>
</evidence>
<protein>
    <submittedName>
        <fullName evidence="2">Uncharacterized protein</fullName>
    </submittedName>
</protein>
<proteinExistence type="predicted"/>
<evidence type="ECO:0000256" key="1">
    <source>
        <dbReference type="SAM" id="Phobius"/>
    </source>
</evidence>
<dbReference type="Proteomes" id="UP000046122">
    <property type="component" value="Unassembled WGS sequence"/>
</dbReference>
<dbReference type="AlphaFoldDB" id="A0A090GA01"/>
<keyword evidence="1" id="KW-0812">Transmembrane</keyword>
<feature type="transmembrane region" description="Helical" evidence="1">
    <location>
        <begin position="49"/>
        <end position="69"/>
    </location>
</feature>
<dbReference type="EMBL" id="CCNE01000013">
    <property type="protein sequence ID" value="CDX55590.1"/>
    <property type="molecule type" value="Genomic_DNA"/>
</dbReference>
<accession>A0A090GA01</accession>
<evidence type="ECO:0000313" key="2">
    <source>
        <dbReference type="EMBL" id="CDX55590.1"/>
    </source>
</evidence>